<dbReference type="GO" id="GO:0005615">
    <property type="term" value="C:extracellular space"/>
    <property type="evidence" value="ECO:0007669"/>
    <property type="project" value="TreeGrafter"/>
</dbReference>
<dbReference type="PANTHER" id="PTHR10083:SF217">
    <property type="entry name" value="BOOPHILIN-H2"/>
    <property type="match status" value="1"/>
</dbReference>
<dbReference type="Gene3D" id="4.10.410.10">
    <property type="entry name" value="Pancreatic trypsin inhibitor Kunitz domain"/>
    <property type="match status" value="2"/>
</dbReference>
<dbReference type="GO" id="GO:0004867">
    <property type="term" value="F:serine-type endopeptidase inhibitor activity"/>
    <property type="evidence" value="ECO:0007669"/>
    <property type="project" value="UniProtKB-KW"/>
</dbReference>
<keyword evidence="5" id="KW-1015">Disulfide bond</keyword>
<evidence type="ECO:0000256" key="6">
    <source>
        <dbReference type="SAM" id="SignalP"/>
    </source>
</evidence>
<name>A0A224YD75_9ACAR</name>
<dbReference type="PROSITE" id="PS50279">
    <property type="entry name" value="BPTI_KUNITZ_2"/>
    <property type="match status" value="1"/>
</dbReference>
<evidence type="ECO:0000256" key="5">
    <source>
        <dbReference type="ARBA" id="ARBA00023157"/>
    </source>
</evidence>
<reference evidence="8" key="1">
    <citation type="journal article" date="2017" name="Parasit. Vectors">
        <title>Sialotranscriptomics of Rhipicephalus zambeziensis reveals intricate expression profiles of secretory proteins and suggests tight temporal transcriptional regulation during blood-feeding.</title>
        <authorList>
            <person name="de Castro M.H."/>
            <person name="de Klerk D."/>
            <person name="Pienaar R."/>
            <person name="Rees D.J.G."/>
            <person name="Mans B.J."/>
        </authorList>
    </citation>
    <scope>NUCLEOTIDE SEQUENCE</scope>
    <source>
        <tissue evidence="8">Salivary glands</tissue>
    </source>
</reference>
<dbReference type="SMART" id="SM00131">
    <property type="entry name" value="KU"/>
    <property type="match status" value="2"/>
</dbReference>
<dbReference type="SUPFAM" id="SSF57362">
    <property type="entry name" value="BPTI-like"/>
    <property type="match status" value="2"/>
</dbReference>
<comment type="subcellular location">
    <subcellularLocation>
        <location evidence="1">Secreted</location>
    </subcellularLocation>
</comment>
<dbReference type="InterPro" id="IPR050098">
    <property type="entry name" value="TFPI/VKTCI-like"/>
</dbReference>
<keyword evidence="2" id="KW-0964">Secreted</keyword>
<feature type="signal peptide" evidence="6">
    <location>
        <begin position="1"/>
        <end position="18"/>
    </location>
</feature>
<evidence type="ECO:0000256" key="4">
    <source>
        <dbReference type="ARBA" id="ARBA00022900"/>
    </source>
</evidence>
<dbReference type="PANTHER" id="PTHR10083">
    <property type="entry name" value="KUNITZ-TYPE PROTEASE INHIBITOR-RELATED"/>
    <property type="match status" value="1"/>
</dbReference>
<evidence type="ECO:0000256" key="3">
    <source>
        <dbReference type="ARBA" id="ARBA00022690"/>
    </source>
</evidence>
<evidence type="ECO:0000256" key="1">
    <source>
        <dbReference type="ARBA" id="ARBA00004613"/>
    </source>
</evidence>
<dbReference type="EMBL" id="GFPF01000584">
    <property type="protein sequence ID" value="MAA11730.1"/>
    <property type="molecule type" value="Transcribed_RNA"/>
</dbReference>
<dbReference type="Pfam" id="PF00014">
    <property type="entry name" value="Kunitz_BPTI"/>
    <property type="match status" value="1"/>
</dbReference>
<organism evidence="8">
    <name type="scientific">Rhipicephalus zambeziensis</name>
    <dbReference type="NCBI Taxonomy" id="60191"/>
    <lineage>
        <taxon>Eukaryota</taxon>
        <taxon>Metazoa</taxon>
        <taxon>Ecdysozoa</taxon>
        <taxon>Arthropoda</taxon>
        <taxon>Chelicerata</taxon>
        <taxon>Arachnida</taxon>
        <taxon>Acari</taxon>
        <taxon>Parasitiformes</taxon>
        <taxon>Ixodida</taxon>
        <taxon>Ixodoidea</taxon>
        <taxon>Ixodidae</taxon>
        <taxon>Rhipicephalinae</taxon>
        <taxon>Rhipicephalus</taxon>
        <taxon>Rhipicephalus</taxon>
    </lineage>
</organism>
<accession>A0A224YD75</accession>
<evidence type="ECO:0000313" key="8">
    <source>
        <dbReference type="EMBL" id="MAA11730.1"/>
    </source>
</evidence>
<feature type="chain" id="PRO_5013166550" evidence="6">
    <location>
        <begin position="19"/>
        <end position="165"/>
    </location>
</feature>
<keyword evidence="4" id="KW-0722">Serine protease inhibitor</keyword>
<feature type="domain" description="BPTI/Kunitz inhibitor" evidence="7">
    <location>
        <begin position="28"/>
        <end position="82"/>
    </location>
</feature>
<dbReference type="AlphaFoldDB" id="A0A224YD75"/>
<proteinExistence type="predicted"/>
<evidence type="ECO:0000256" key="2">
    <source>
        <dbReference type="ARBA" id="ARBA00022525"/>
    </source>
</evidence>
<keyword evidence="6" id="KW-0732">Signal</keyword>
<protein>
    <submittedName>
        <fullName evidence="8">Pancreatic trypsin inhibitor</fullName>
    </submittedName>
</protein>
<dbReference type="InterPro" id="IPR036880">
    <property type="entry name" value="Kunitz_BPTI_sf"/>
</dbReference>
<evidence type="ECO:0000259" key="7">
    <source>
        <dbReference type="PROSITE" id="PS50279"/>
    </source>
</evidence>
<dbReference type="InterPro" id="IPR002223">
    <property type="entry name" value="Kunitz_BPTI"/>
</dbReference>
<sequence>MRVLWLVIYAAVCAPCIATRRHRPSKKCEELNGIQEMVAKCKNPREMWYFNTNSSKCEKFENADCPGRRNRFPSMEKCNEICVKGEQEKKAHHLCYNKPRPGVCKALFYRWYHMGGGKCQLFKGCYHGGFNTQKQCRNKCGGPAVWPSRPKPRPKPYPKLKSTAE</sequence>
<keyword evidence="3" id="KW-0646">Protease inhibitor</keyword>